<protein>
    <submittedName>
        <fullName evidence="1">Predicted protein</fullName>
    </submittedName>
</protein>
<dbReference type="STRING" id="486041.B0CP39"/>
<organism evidence="2">
    <name type="scientific">Laccaria bicolor (strain S238N-H82 / ATCC MYA-4686)</name>
    <name type="common">Bicoloured deceiver</name>
    <name type="synonym">Laccaria laccata var. bicolor</name>
    <dbReference type="NCBI Taxonomy" id="486041"/>
    <lineage>
        <taxon>Eukaryota</taxon>
        <taxon>Fungi</taxon>
        <taxon>Dikarya</taxon>
        <taxon>Basidiomycota</taxon>
        <taxon>Agaricomycotina</taxon>
        <taxon>Agaricomycetes</taxon>
        <taxon>Agaricomycetidae</taxon>
        <taxon>Agaricales</taxon>
        <taxon>Agaricineae</taxon>
        <taxon>Hydnangiaceae</taxon>
        <taxon>Laccaria</taxon>
    </lineage>
</organism>
<gene>
    <name evidence="1" type="ORF">LACBIDRAFT_301713</name>
</gene>
<name>B0CP39_LACBS</name>
<dbReference type="AlphaFoldDB" id="B0CP39"/>
<sequence length="88" mass="9428">MAQPQLTWMSSQILRVFPNLAAQDDKIAWNLTSSHPPYPHVWVGTAACRLLGLLSTAVPVAISRVNLDGGHPLSRDGVLDAANNLLTG</sequence>
<dbReference type="KEGG" id="lbc:LACBIDRAFT_301713"/>
<accession>B0CP39</accession>
<evidence type="ECO:0000313" key="2">
    <source>
        <dbReference type="Proteomes" id="UP000001194"/>
    </source>
</evidence>
<keyword evidence="2" id="KW-1185">Reference proteome</keyword>
<reference evidence="1 2" key="1">
    <citation type="journal article" date="2008" name="Nature">
        <title>The genome of Laccaria bicolor provides insights into mycorrhizal symbiosis.</title>
        <authorList>
            <person name="Martin F."/>
            <person name="Aerts A."/>
            <person name="Ahren D."/>
            <person name="Brun A."/>
            <person name="Danchin E.G.J."/>
            <person name="Duchaussoy F."/>
            <person name="Gibon J."/>
            <person name="Kohler A."/>
            <person name="Lindquist E."/>
            <person name="Pereda V."/>
            <person name="Salamov A."/>
            <person name="Shapiro H.J."/>
            <person name="Wuyts J."/>
            <person name="Blaudez D."/>
            <person name="Buee M."/>
            <person name="Brokstein P."/>
            <person name="Canbaeck B."/>
            <person name="Cohen D."/>
            <person name="Courty P.E."/>
            <person name="Coutinho P.M."/>
            <person name="Delaruelle C."/>
            <person name="Detter J.C."/>
            <person name="Deveau A."/>
            <person name="DiFazio S."/>
            <person name="Duplessis S."/>
            <person name="Fraissinet-Tachet L."/>
            <person name="Lucic E."/>
            <person name="Frey-Klett P."/>
            <person name="Fourrey C."/>
            <person name="Feussner I."/>
            <person name="Gay G."/>
            <person name="Grimwood J."/>
            <person name="Hoegger P.J."/>
            <person name="Jain P."/>
            <person name="Kilaru S."/>
            <person name="Labbe J."/>
            <person name="Lin Y.C."/>
            <person name="Legue V."/>
            <person name="Le Tacon F."/>
            <person name="Marmeisse R."/>
            <person name="Melayah D."/>
            <person name="Montanini B."/>
            <person name="Muratet M."/>
            <person name="Nehls U."/>
            <person name="Niculita-Hirzel H."/>
            <person name="Oudot-Le Secq M.P."/>
            <person name="Peter M."/>
            <person name="Quesneville H."/>
            <person name="Rajashekar B."/>
            <person name="Reich M."/>
            <person name="Rouhier N."/>
            <person name="Schmutz J."/>
            <person name="Yin T."/>
            <person name="Chalot M."/>
            <person name="Henrissat B."/>
            <person name="Kuees U."/>
            <person name="Lucas S."/>
            <person name="Van de Peer Y."/>
            <person name="Podila G.K."/>
            <person name="Polle A."/>
            <person name="Pukkila P.J."/>
            <person name="Richardson P.M."/>
            <person name="Rouze P."/>
            <person name="Sanders I.R."/>
            <person name="Stajich J.E."/>
            <person name="Tunlid A."/>
            <person name="Tuskan G."/>
            <person name="Grigoriev I.V."/>
        </authorList>
    </citation>
    <scope>NUCLEOTIDE SEQUENCE [LARGE SCALE GENOMIC DNA]</scope>
    <source>
        <strain evidence="2">S238N-H82 / ATCC MYA-4686</strain>
    </source>
</reference>
<dbReference type="EMBL" id="DS547091">
    <property type="protein sequence ID" value="EDR15410.1"/>
    <property type="molecule type" value="Genomic_DNA"/>
</dbReference>
<dbReference type="GeneID" id="6069414"/>
<dbReference type="OrthoDB" id="360653at2759"/>
<proteinExistence type="predicted"/>
<dbReference type="RefSeq" id="XP_001873618.1">
    <property type="nucleotide sequence ID" value="XM_001873583.1"/>
</dbReference>
<evidence type="ECO:0000313" key="1">
    <source>
        <dbReference type="EMBL" id="EDR15410.1"/>
    </source>
</evidence>
<dbReference type="Proteomes" id="UP000001194">
    <property type="component" value="Unassembled WGS sequence"/>
</dbReference>
<dbReference type="InParanoid" id="B0CP39"/>
<dbReference type="HOGENOM" id="CLU_2469475_0_0_1"/>